<dbReference type="Proteomes" id="UP000680815">
    <property type="component" value="Unassembled WGS sequence"/>
</dbReference>
<dbReference type="SUPFAM" id="SSF56524">
    <property type="entry name" value="Oxidoreductase molybdopterin-binding domain"/>
    <property type="match status" value="1"/>
</dbReference>
<evidence type="ECO:0008006" key="4">
    <source>
        <dbReference type="Google" id="ProtNLM"/>
    </source>
</evidence>
<evidence type="ECO:0000313" key="3">
    <source>
        <dbReference type="Proteomes" id="UP000680815"/>
    </source>
</evidence>
<dbReference type="RefSeq" id="WP_209354214.1">
    <property type="nucleotide sequence ID" value="NZ_JAGIYZ010000039.1"/>
</dbReference>
<reference evidence="2 3" key="1">
    <citation type="submission" date="2021-03" db="EMBL/GenBank/DDBJ databases">
        <authorList>
            <person name="So Y."/>
        </authorList>
    </citation>
    <scope>NUCLEOTIDE SEQUENCE [LARGE SCALE GENOMIC DNA]</scope>
    <source>
        <strain evidence="2 3">PWR1</strain>
    </source>
</reference>
<dbReference type="Gene3D" id="3.90.420.10">
    <property type="entry name" value="Oxidoreductase, molybdopterin-binding domain"/>
    <property type="match status" value="1"/>
</dbReference>
<protein>
    <recommendedName>
        <fullName evidence="4">Oxidoreductase molybdopterin-binding domain-containing protein</fullName>
    </recommendedName>
</protein>
<name>A0ABS4B1V3_9PROT</name>
<dbReference type="InterPro" id="IPR036374">
    <property type="entry name" value="OxRdtase_Mopterin-bd_sf"/>
</dbReference>
<evidence type="ECO:0000313" key="2">
    <source>
        <dbReference type="EMBL" id="MBP0466827.1"/>
    </source>
</evidence>
<keyword evidence="3" id="KW-1185">Reference proteome</keyword>
<gene>
    <name evidence="2" type="ORF">J5Y09_23060</name>
</gene>
<keyword evidence="1" id="KW-0732">Signal</keyword>
<feature type="signal peptide" evidence="1">
    <location>
        <begin position="1"/>
        <end position="20"/>
    </location>
</feature>
<evidence type="ECO:0000256" key="1">
    <source>
        <dbReference type="SAM" id="SignalP"/>
    </source>
</evidence>
<dbReference type="EMBL" id="JAGIYZ010000039">
    <property type="protein sequence ID" value="MBP0466827.1"/>
    <property type="molecule type" value="Genomic_DNA"/>
</dbReference>
<feature type="chain" id="PRO_5045245506" description="Oxidoreductase molybdopterin-binding domain-containing protein" evidence="1">
    <location>
        <begin position="21"/>
        <end position="158"/>
    </location>
</feature>
<proteinExistence type="predicted"/>
<sequence length="158" mass="16787">MSIARRALIAAAAFPAAALATESGPVLELAGEIAPPSPRSLSLAEIEALGATSLVTHTPWTTGPQHFAGVTVERLLTVLDARGGTLRATALNDYMVSMPVAEVVADGGFLATRIAGAPMPVRTRGPLWIVFPWSARPQLENAVTRQRAIWQIRRIDIT</sequence>
<organism evidence="2 3">
    <name type="scientific">Roseomonas nitratireducens</name>
    <dbReference type="NCBI Taxonomy" id="2820810"/>
    <lineage>
        <taxon>Bacteria</taxon>
        <taxon>Pseudomonadati</taxon>
        <taxon>Pseudomonadota</taxon>
        <taxon>Alphaproteobacteria</taxon>
        <taxon>Acetobacterales</taxon>
        <taxon>Roseomonadaceae</taxon>
        <taxon>Roseomonas</taxon>
    </lineage>
</organism>
<accession>A0ABS4B1V3</accession>
<comment type="caution">
    <text evidence="2">The sequence shown here is derived from an EMBL/GenBank/DDBJ whole genome shotgun (WGS) entry which is preliminary data.</text>
</comment>